<evidence type="ECO:0000259" key="15">
    <source>
        <dbReference type="Pfam" id="PF18086"/>
    </source>
</evidence>
<dbReference type="SUPFAM" id="SSF51905">
    <property type="entry name" value="FAD/NAD(P)-binding domain"/>
    <property type="match status" value="1"/>
</dbReference>
<dbReference type="Pfam" id="PF22780">
    <property type="entry name" value="HI0933_like_1st"/>
    <property type="match status" value="1"/>
</dbReference>
<keyword evidence="5" id="KW-0285">Flavoprotein</keyword>
<dbReference type="Gene3D" id="3.40.50.1240">
    <property type="entry name" value="Phosphoglycerate mutase-like"/>
    <property type="match status" value="1"/>
</dbReference>
<dbReference type="GO" id="GO:0000828">
    <property type="term" value="F:inositol hexakisphosphate kinase activity"/>
    <property type="evidence" value="ECO:0007669"/>
    <property type="project" value="TreeGrafter"/>
</dbReference>
<dbReference type="InterPro" id="IPR004792">
    <property type="entry name" value="BaiN-like"/>
</dbReference>
<dbReference type="Gene3D" id="3.30.470.20">
    <property type="entry name" value="ATP-grasp fold, B domain"/>
    <property type="match status" value="2"/>
</dbReference>
<dbReference type="Pfam" id="PF00328">
    <property type="entry name" value="His_Phos_2"/>
    <property type="match status" value="1"/>
</dbReference>
<dbReference type="InterPro" id="IPR040557">
    <property type="entry name" value="VIP1_N"/>
</dbReference>
<dbReference type="EMBL" id="JAEACU010000004">
    <property type="protein sequence ID" value="KAH7532600.1"/>
    <property type="molecule type" value="Genomic_DNA"/>
</dbReference>
<dbReference type="CDD" id="cd07061">
    <property type="entry name" value="HP_HAP_like"/>
    <property type="match status" value="1"/>
</dbReference>
<comment type="similarity">
    <text evidence="3 13">Belongs to the histidine acid phosphatase family. VIP1 subfamily.</text>
</comment>
<dbReference type="Proteomes" id="UP000813462">
    <property type="component" value="Unassembled WGS sequence"/>
</dbReference>
<name>A0A978VHN1_ZIZJJ</name>
<evidence type="ECO:0000256" key="10">
    <source>
        <dbReference type="ARBA" id="ARBA00022840"/>
    </source>
</evidence>
<dbReference type="FunFam" id="3.30.470.20:FF:000132">
    <property type="entry name" value="Inositol hexakisphosphate and diphosphoinositol-pentakisphosphate kinase"/>
    <property type="match status" value="1"/>
</dbReference>
<dbReference type="PANTHER" id="PTHR12750:SF9">
    <property type="entry name" value="INOSITOL HEXAKISPHOSPHATE AND DIPHOSPHOINOSITOL-PENTAKISPHOSPHATE KINASE"/>
    <property type="match status" value="1"/>
</dbReference>
<dbReference type="InterPro" id="IPR055178">
    <property type="entry name" value="RsdA/BaiN/AoA(So)-like_dom"/>
</dbReference>
<evidence type="ECO:0000256" key="11">
    <source>
        <dbReference type="ARBA" id="ARBA00033696"/>
    </source>
</evidence>
<keyword evidence="8 13" id="KW-0418">Kinase</keyword>
<comment type="catalytic activity">
    <reaction evidence="11">
        <text>5-diphospho-1D-myo-inositol 1,2,3,4,6-pentakisphosphate + ATP + H(+) = 1,5-bis(diphospho)-1D-myo-inositol 2,3,4,6-tetrakisphosphate + ADP</text>
        <dbReference type="Rhea" id="RHEA:10276"/>
        <dbReference type="ChEBI" id="CHEBI:15378"/>
        <dbReference type="ChEBI" id="CHEBI:30616"/>
        <dbReference type="ChEBI" id="CHEBI:58628"/>
        <dbReference type="ChEBI" id="CHEBI:77983"/>
        <dbReference type="ChEBI" id="CHEBI:456216"/>
        <dbReference type="EC" id="2.7.4.24"/>
    </reaction>
    <physiologicalReaction direction="left-to-right" evidence="11">
        <dbReference type="Rhea" id="RHEA:10277"/>
    </physiologicalReaction>
</comment>
<evidence type="ECO:0000256" key="13">
    <source>
        <dbReference type="RuleBase" id="RU365032"/>
    </source>
</evidence>
<keyword evidence="9" id="KW-0274">FAD</keyword>
<dbReference type="SUPFAM" id="SSF160996">
    <property type="entry name" value="HI0933 insert domain-like"/>
    <property type="match status" value="1"/>
</dbReference>
<dbReference type="AlphaFoldDB" id="A0A978VHN1"/>
<gene>
    <name evidence="17" type="ORF">FEM48_Zijuj04G0038600</name>
</gene>
<comment type="subcellular location">
    <subcellularLocation>
        <location evidence="2 13">Cytoplasm</location>
        <location evidence="2 13">Cytosol</location>
    </subcellularLocation>
</comment>
<evidence type="ECO:0000313" key="17">
    <source>
        <dbReference type="EMBL" id="KAH7532600.1"/>
    </source>
</evidence>
<dbReference type="InterPro" id="IPR033379">
    <property type="entry name" value="Acid_Pase_AS"/>
</dbReference>
<dbReference type="Gene3D" id="3.40.50.11950">
    <property type="match status" value="2"/>
</dbReference>
<dbReference type="GO" id="GO:0032958">
    <property type="term" value="P:inositol phosphate biosynthetic process"/>
    <property type="evidence" value="ECO:0007669"/>
    <property type="project" value="TreeGrafter"/>
</dbReference>
<sequence>MSFTSTRLVLRFGFSSEAVCTSLKRKSSTTTTTIPIPVAQKSNEERLVVVGGGAAGVFGAIRAKTVAPDLNVVVIEQGKPLSKVRVSGGGRCNVTNGHCRDNMILAENYPRGHKEFRGSFFNMHGPVDTMTWFTNHGVELKVEEDGRVFPVSNSSSSIIDCLMSEAKRAGVSLQTGKAVRTASSVDGKFLLSVENNKLRSVEYVEADYLLIASGNSRQGYSLASQLGHSIVDPVPSLFTFKTDDSQLEELSGVGPMLVTHWGLSGPVILRLSAWGARELFSSGYSGVVTVDFTPDLHIEDVKSILGRHKSQFAKQKVSNSYPSEYGLVKRFWKYLLDRQGLSGEMLWASVSNNSLISIASLLKHCNFQVTGKVLNVDGVTGGFNFQNAWSGGYIAGTSIGERVHGSYREGVFSTNETDPRQIIYFGDKVIIEDPIESWPICDCLIAFYSTGYPLDKVEAYAALRKKSGLFFRPYLVNELEPQHLLHDRRKVYERLEMFGIPVPRYALINREVPYQELDYFVEEEDFVEVHGSRFWKPFVEKPVLGDDHRIMIYYPSSAGGGMKELFRKWYTVQLCFEAGLGVLIGSFVMTSDYNLVLFAYGYYLFQVGNRSSEFHPEVRRVRREGSYIYEEFMPTGGTDVKVYTVGPEYAHAEARKSPVVDGVVMRNPDGKEVRYPVLLTPAEKQMAREVCHAFRQSVCGFDLLRCEGRSYVCDVNGWSFVKNSYKYYDDAACVLRKMFLDAKAPHLSSAIPPTLPWKVNEPSQPTEGLTRQGSGIIGTFGQAEELRCVIAIIRHGDRTPKQKVKLKVTEEKLLNLMLKYNGGRPRSETKLKSAVQLQDLLDATRMLVPRNRPGRESDSEAEDFEHAEKLRQVKAVLEEGGHFSGIYRKVQLKPLKWVKVTKNNEGEEERPIEALMVLKYGGVLTHAGRKQAEELGRYFRNNMYPGEGTGLLRLHSTYRHDLKIYSSDEGRVQMSAAAFAKGLLDLEGQLTPILVSLVSKDSSMLDGLDNASVEMEEAKARLNEIITSGVKTVHNNVSSPWMDDGAGLPSNASELLPKMVKLTKKVTEQVRLLAKDKDEELAEIGSYDVIPPYDQAKALGKTNIDVDRIAAGLPCGSEGFLLMYARWRKLERDLYNERKERFDITQIPDVYDSCKYDLLHNAHLNLEGLDELFKVAQLLADGVIPNEYGINPKQKLKIGSKAISCYSLPSS</sequence>
<dbReference type="InterPro" id="IPR036188">
    <property type="entry name" value="FAD/NAD-bd_sf"/>
</dbReference>
<evidence type="ECO:0000259" key="14">
    <source>
        <dbReference type="Pfam" id="PF03486"/>
    </source>
</evidence>
<feature type="domain" description="RsdA/BaiN/AoA(So)-like insert" evidence="16">
    <location>
        <begin position="249"/>
        <end position="372"/>
    </location>
</feature>
<dbReference type="InterPro" id="IPR057661">
    <property type="entry name" value="RsdA/BaiN/AoA(So)_Rossmann"/>
</dbReference>
<dbReference type="Pfam" id="PF18086">
    <property type="entry name" value="PPIP5K2_N"/>
    <property type="match status" value="1"/>
</dbReference>
<evidence type="ECO:0000256" key="1">
    <source>
        <dbReference type="ARBA" id="ARBA00001974"/>
    </source>
</evidence>
<evidence type="ECO:0000256" key="5">
    <source>
        <dbReference type="ARBA" id="ARBA00022630"/>
    </source>
</evidence>
<evidence type="ECO:0000256" key="2">
    <source>
        <dbReference type="ARBA" id="ARBA00004514"/>
    </source>
</evidence>
<dbReference type="InterPro" id="IPR023166">
    <property type="entry name" value="BaiN-like_dom_sf"/>
</dbReference>
<evidence type="ECO:0000259" key="16">
    <source>
        <dbReference type="Pfam" id="PF22780"/>
    </source>
</evidence>
<comment type="function">
    <text evidence="13">Bifunctional inositol kinase that acts in concert with the IP6K kinases to synthesize the diphosphate group-containing inositol pyrophosphates diphosphoinositol pentakisphosphate, PP-InsP5, and bis-diphosphoinositol tetrakisphosphate, (PP)2-InsP4. PP-InsP5 and (PP)2-InsP4, also respectively called InsP7 and InsP8, may regulate a variety of cellular processes, including apoptosis, vesicle trafficking, cytoskeletal dynamics, and exocytosis. Phosphorylates inositol hexakisphosphate (InsP6).</text>
</comment>
<evidence type="ECO:0000256" key="7">
    <source>
        <dbReference type="ARBA" id="ARBA00022741"/>
    </source>
</evidence>
<dbReference type="SUPFAM" id="SSF56059">
    <property type="entry name" value="Glutathione synthetase ATP-binding domain-like"/>
    <property type="match status" value="1"/>
</dbReference>
<evidence type="ECO:0000256" key="6">
    <source>
        <dbReference type="ARBA" id="ARBA00022679"/>
    </source>
</evidence>
<dbReference type="SUPFAM" id="SSF53254">
    <property type="entry name" value="Phosphoglycerate mutase-like"/>
    <property type="match status" value="1"/>
</dbReference>
<reference evidence="17" key="1">
    <citation type="journal article" date="2021" name="Front. Plant Sci.">
        <title>Chromosome-Scale Genome Assembly for Chinese Sour Jujube and Insights Into Its Genome Evolution and Domestication Signature.</title>
        <authorList>
            <person name="Shen L.-Y."/>
            <person name="Luo H."/>
            <person name="Wang X.-L."/>
            <person name="Wang X.-M."/>
            <person name="Qiu X.-J."/>
            <person name="Liu H."/>
            <person name="Zhou S.-S."/>
            <person name="Jia K.-H."/>
            <person name="Nie S."/>
            <person name="Bao Y.-T."/>
            <person name="Zhang R.-G."/>
            <person name="Yun Q.-Z."/>
            <person name="Chai Y.-H."/>
            <person name="Lu J.-Y."/>
            <person name="Li Y."/>
            <person name="Zhao S.-W."/>
            <person name="Mao J.-F."/>
            <person name="Jia S.-G."/>
            <person name="Mao Y.-M."/>
        </authorList>
    </citation>
    <scope>NUCLEOTIDE SEQUENCE</scope>
    <source>
        <strain evidence="17">AT0</strain>
        <tissue evidence="17">Leaf</tissue>
    </source>
</reference>
<dbReference type="PANTHER" id="PTHR12750">
    <property type="entry name" value="DIPHOSPHOINOSITOL PENTAKISPHOSPHATE KINASE"/>
    <property type="match status" value="1"/>
</dbReference>
<dbReference type="InterPro" id="IPR000560">
    <property type="entry name" value="His_Pase_clade-2"/>
</dbReference>
<protein>
    <recommendedName>
        <fullName evidence="13">Inositol hexakisphosphate and diphosphoinositol-pentakisphosphate kinase</fullName>
        <ecNumber evidence="13">2.7.4.24</ecNumber>
    </recommendedName>
</protein>
<organism evidence="17 18">
    <name type="scientific">Ziziphus jujuba var. spinosa</name>
    <dbReference type="NCBI Taxonomy" id="714518"/>
    <lineage>
        <taxon>Eukaryota</taxon>
        <taxon>Viridiplantae</taxon>
        <taxon>Streptophyta</taxon>
        <taxon>Embryophyta</taxon>
        <taxon>Tracheophyta</taxon>
        <taxon>Spermatophyta</taxon>
        <taxon>Magnoliopsida</taxon>
        <taxon>eudicotyledons</taxon>
        <taxon>Gunneridae</taxon>
        <taxon>Pentapetalae</taxon>
        <taxon>rosids</taxon>
        <taxon>fabids</taxon>
        <taxon>Rosales</taxon>
        <taxon>Rhamnaceae</taxon>
        <taxon>Paliureae</taxon>
        <taxon>Ziziphus</taxon>
    </lineage>
</organism>
<evidence type="ECO:0000256" key="4">
    <source>
        <dbReference type="ARBA" id="ARBA00022490"/>
    </source>
</evidence>
<comment type="caution">
    <text evidence="17">The sequence shown here is derived from an EMBL/GenBank/DDBJ whole genome shotgun (WGS) entry which is preliminary data.</text>
</comment>
<dbReference type="EC" id="2.7.4.24" evidence="13"/>
<keyword evidence="6 13" id="KW-0808">Transferase</keyword>
<evidence type="ECO:0000256" key="8">
    <source>
        <dbReference type="ARBA" id="ARBA00022777"/>
    </source>
</evidence>
<comment type="catalytic activity">
    <reaction evidence="12">
        <text>1D-myo-inositol hexakisphosphate + ATP = 1-diphospho-1D-myo-inositol 2,3,4,5,6-pentakisphosphate + ADP</text>
        <dbReference type="Rhea" id="RHEA:37459"/>
        <dbReference type="ChEBI" id="CHEBI:30616"/>
        <dbReference type="ChEBI" id="CHEBI:58130"/>
        <dbReference type="ChEBI" id="CHEBI:74946"/>
        <dbReference type="ChEBI" id="CHEBI:456216"/>
        <dbReference type="EC" id="2.7.4.24"/>
    </reaction>
    <physiologicalReaction direction="left-to-right" evidence="12">
        <dbReference type="Rhea" id="RHEA:37460"/>
    </physiologicalReaction>
</comment>
<dbReference type="InterPro" id="IPR029033">
    <property type="entry name" value="His_PPase_superfam"/>
</dbReference>
<keyword evidence="10 13" id="KW-0067">ATP-binding</keyword>
<dbReference type="GO" id="GO:0005524">
    <property type="term" value="F:ATP binding"/>
    <property type="evidence" value="ECO:0007669"/>
    <property type="project" value="UniProtKB-KW"/>
</dbReference>
<evidence type="ECO:0000256" key="12">
    <source>
        <dbReference type="ARBA" id="ARBA00034629"/>
    </source>
</evidence>
<evidence type="ECO:0000256" key="3">
    <source>
        <dbReference type="ARBA" id="ARBA00005609"/>
    </source>
</evidence>
<dbReference type="NCBIfam" id="TIGR00275">
    <property type="entry name" value="aminoacetone oxidase family FAD-binding enzyme"/>
    <property type="match status" value="1"/>
</dbReference>
<keyword evidence="7 13" id="KW-0547">Nucleotide-binding</keyword>
<dbReference type="GO" id="GO:0033857">
    <property type="term" value="F:5-diphosphoinositol pentakisphosphate 1-kinase activity"/>
    <property type="evidence" value="ECO:0007669"/>
    <property type="project" value="TreeGrafter"/>
</dbReference>
<proteinExistence type="inferred from homology"/>
<feature type="domain" description="VIP1 N-terminal" evidence="15">
    <location>
        <begin position="420"/>
        <end position="487"/>
    </location>
</feature>
<evidence type="ECO:0000313" key="18">
    <source>
        <dbReference type="Proteomes" id="UP000813462"/>
    </source>
</evidence>
<evidence type="ECO:0000256" key="9">
    <source>
        <dbReference type="ARBA" id="ARBA00022827"/>
    </source>
</evidence>
<dbReference type="Gene3D" id="3.50.50.60">
    <property type="entry name" value="FAD/NAD(P)-binding domain"/>
    <property type="match status" value="2"/>
</dbReference>
<dbReference type="Gene3D" id="2.40.30.10">
    <property type="entry name" value="Translation factors"/>
    <property type="match status" value="1"/>
</dbReference>
<keyword evidence="4 13" id="KW-0963">Cytoplasm</keyword>
<accession>A0A978VHN1</accession>
<dbReference type="Gene3D" id="1.10.8.260">
    <property type="entry name" value="HI0933 insert domain-like"/>
    <property type="match status" value="1"/>
</dbReference>
<dbReference type="Pfam" id="PF03486">
    <property type="entry name" value="HI0933_like"/>
    <property type="match status" value="1"/>
</dbReference>
<dbReference type="GO" id="GO:0005829">
    <property type="term" value="C:cytosol"/>
    <property type="evidence" value="ECO:0007669"/>
    <property type="project" value="UniProtKB-SubCell"/>
</dbReference>
<dbReference type="GO" id="GO:0006020">
    <property type="term" value="P:inositol metabolic process"/>
    <property type="evidence" value="ECO:0007669"/>
    <property type="project" value="TreeGrafter"/>
</dbReference>
<feature type="domain" description="RsdA/BaiN/AoA(So)-like Rossmann fold-like" evidence="14">
    <location>
        <begin position="46"/>
        <end position="397"/>
    </location>
</feature>
<dbReference type="InterPro" id="IPR037446">
    <property type="entry name" value="His_Pase_VIP1"/>
</dbReference>
<comment type="cofactor">
    <cofactor evidence="1">
        <name>FAD</name>
        <dbReference type="ChEBI" id="CHEBI:57692"/>
    </cofactor>
</comment>
<dbReference type="PROSITE" id="PS00616">
    <property type="entry name" value="HIS_ACID_PHOSPHAT_1"/>
    <property type="match status" value="1"/>
</dbReference>